<proteinExistence type="predicted"/>
<dbReference type="PANTHER" id="PTHR34759">
    <property type="entry name" value="SPERMATOGENESIS-ASSOCIATED PROTEIN 48"/>
    <property type="match status" value="1"/>
</dbReference>
<evidence type="ECO:0000313" key="3">
    <source>
        <dbReference type="WBParaSite" id="TREG1_42430.1"/>
    </source>
</evidence>
<protein>
    <submittedName>
        <fullName evidence="3">Uncharacterized protein</fullName>
    </submittedName>
</protein>
<dbReference type="Proteomes" id="UP000050795">
    <property type="component" value="Unassembled WGS sequence"/>
</dbReference>
<dbReference type="InterPro" id="IPR027867">
    <property type="entry name" value="SPATA48"/>
</dbReference>
<feature type="region of interest" description="Disordered" evidence="1">
    <location>
        <begin position="65"/>
        <end position="84"/>
    </location>
</feature>
<dbReference type="WBParaSite" id="TREG1_42430.1">
    <property type="protein sequence ID" value="TREG1_42430.1"/>
    <property type="gene ID" value="TREG1_42430"/>
</dbReference>
<reference evidence="2" key="1">
    <citation type="submission" date="2022-06" db="EMBL/GenBank/DDBJ databases">
        <authorList>
            <person name="Berger JAMES D."/>
            <person name="Berger JAMES D."/>
        </authorList>
    </citation>
    <scope>NUCLEOTIDE SEQUENCE [LARGE SCALE GENOMIC DNA]</scope>
</reference>
<organism evidence="2 3">
    <name type="scientific">Trichobilharzia regenti</name>
    <name type="common">Nasal bird schistosome</name>
    <dbReference type="NCBI Taxonomy" id="157069"/>
    <lineage>
        <taxon>Eukaryota</taxon>
        <taxon>Metazoa</taxon>
        <taxon>Spiralia</taxon>
        <taxon>Lophotrochozoa</taxon>
        <taxon>Platyhelminthes</taxon>
        <taxon>Trematoda</taxon>
        <taxon>Digenea</taxon>
        <taxon>Strigeidida</taxon>
        <taxon>Schistosomatoidea</taxon>
        <taxon>Schistosomatidae</taxon>
        <taxon>Trichobilharzia</taxon>
    </lineage>
</organism>
<evidence type="ECO:0000256" key="1">
    <source>
        <dbReference type="SAM" id="MobiDB-lite"/>
    </source>
</evidence>
<feature type="compositionally biased region" description="Basic and acidic residues" evidence="1">
    <location>
        <begin position="313"/>
        <end position="322"/>
    </location>
</feature>
<dbReference type="Pfam" id="PF15073">
    <property type="entry name" value="SPATA48"/>
    <property type="match status" value="1"/>
</dbReference>
<dbReference type="AlphaFoldDB" id="A0AA85JU14"/>
<name>A0AA85JU14_TRIRE</name>
<sequence length="350" mass="40558">METPFKGVNYINESVLDREARRKEEKNNMLLNKRQHLMKRRELLGFPPRYPSLAKYEDYEDTCDSSSKNKGDMKAQGVSPCRDGTAKLHTKSMNSYRGNLFMAPPETTGHPIPMDQPYVRDSIIRAKLGASLENTDHQEKPYLKSAVFPQLETLNARLASEDEKRLQRYLFTTSYQAAYGKPVIFGNTTCRRIYPIRTLESIPDPVKFLAKENSYFPSTSSWMPEKFDPLQYDLKQTRYPYINEDRPYEVCSHYPRIDQIPGYSGSFTTNDRRVDSDNPYKEYKSVNLVRQKIPQEYNFDLSFNMSGYTGYQKKEMRSDGSRPEFQCPPSKVKAVTSKPTENHCEIVSNA</sequence>
<feature type="region of interest" description="Disordered" evidence="1">
    <location>
        <begin position="313"/>
        <end position="334"/>
    </location>
</feature>
<dbReference type="PANTHER" id="PTHR34759:SF1">
    <property type="entry name" value="SPERMATOGENESIS-ASSOCIATED PROTEIN 48"/>
    <property type="match status" value="1"/>
</dbReference>
<accession>A0AA85JU14</accession>
<evidence type="ECO:0000313" key="2">
    <source>
        <dbReference type="Proteomes" id="UP000050795"/>
    </source>
</evidence>
<keyword evidence="2" id="KW-1185">Reference proteome</keyword>
<reference evidence="3" key="2">
    <citation type="submission" date="2023-11" db="UniProtKB">
        <authorList>
            <consortium name="WormBaseParasite"/>
        </authorList>
    </citation>
    <scope>IDENTIFICATION</scope>
</reference>